<keyword evidence="1" id="KW-1133">Transmembrane helix</keyword>
<gene>
    <name evidence="2" type="ORF">HMPREF9555_01022</name>
</gene>
<proteinExistence type="predicted"/>
<dbReference type="EMBL" id="AECV01000016">
    <property type="protein sequence ID" value="EFW29794.1"/>
    <property type="molecule type" value="Genomic_DNA"/>
</dbReference>
<dbReference type="STRING" id="749551.HMPREF9555_01022"/>
<organism evidence="2 3">
    <name type="scientific">Selenomonas artemidis F0399</name>
    <dbReference type="NCBI Taxonomy" id="749551"/>
    <lineage>
        <taxon>Bacteria</taxon>
        <taxon>Bacillati</taxon>
        <taxon>Bacillota</taxon>
        <taxon>Negativicutes</taxon>
        <taxon>Selenomonadales</taxon>
        <taxon>Selenomonadaceae</taxon>
        <taxon>Selenomonas</taxon>
    </lineage>
</organism>
<keyword evidence="1" id="KW-0472">Membrane</keyword>
<keyword evidence="1" id="KW-0812">Transmembrane</keyword>
<dbReference type="HOGENOM" id="CLU_3103694_0_0_9"/>
<comment type="caution">
    <text evidence="2">The sequence shown here is derived from an EMBL/GenBank/DDBJ whole genome shotgun (WGS) entry which is preliminary data.</text>
</comment>
<accession>E7N212</accession>
<dbReference type="Proteomes" id="UP000004633">
    <property type="component" value="Unassembled WGS sequence"/>
</dbReference>
<evidence type="ECO:0000313" key="3">
    <source>
        <dbReference type="Proteomes" id="UP000004633"/>
    </source>
</evidence>
<reference evidence="2 3" key="1">
    <citation type="submission" date="2010-08" db="EMBL/GenBank/DDBJ databases">
        <authorList>
            <person name="Weinstock G."/>
            <person name="Sodergren E."/>
            <person name="Clifton S."/>
            <person name="Fulton L."/>
            <person name="Fulton B."/>
            <person name="Courtney L."/>
            <person name="Fronick C."/>
            <person name="Harrison M."/>
            <person name="Strong C."/>
            <person name="Farmer C."/>
            <person name="Delahaunty K."/>
            <person name="Markovic C."/>
            <person name="Hall O."/>
            <person name="Minx P."/>
            <person name="Tomlinson C."/>
            <person name="Mitreva M."/>
            <person name="Hou S."/>
            <person name="Chen J."/>
            <person name="Wollam A."/>
            <person name="Pepin K.H."/>
            <person name="Johnson M."/>
            <person name="Bhonagiri V."/>
            <person name="Zhang X."/>
            <person name="Suruliraj S."/>
            <person name="Warren W."/>
            <person name="Chinwalla A."/>
            <person name="Mardis E.R."/>
            <person name="Wilson R.K."/>
        </authorList>
    </citation>
    <scope>NUCLEOTIDE SEQUENCE [LARGE SCALE GENOMIC DNA]</scope>
    <source>
        <strain evidence="2 3">F0399</strain>
    </source>
</reference>
<evidence type="ECO:0000256" key="1">
    <source>
        <dbReference type="SAM" id="Phobius"/>
    </source>
</evidence>
<evidence type="ECO:0000313" key="2">
    <source>
        <dbReference type="EMBL" id="EFW29794.1"/>
    </source>
</evidence>
<sequence length="51" mass="6191">MSYFHRFFQFIIECGKIVLNGYIFIYMRIIFVYWNVKITPVEKKIAISIPV</sequence>
<keyword evidence="3" id="KW-1185">Reference proteome</keyword>
<name>E7N212_9FIRM</name>
<dbReference type="AlphaFoldDB" id="E7N212"/>
<protein>
    <submittedName>
        <fullName evidence="2">Uncharacterized protein</fullName>
    </submittedName>
</protein>
<feature type="transmembrane region" description="Helical" evidence="1">
    <location>
        <begin position="17"/>
        <end position="36"/>
    </location>
</feature>